<keyword evidence="3" id="KW-1185">Reference proteome</keyword>
<evidence type="ECO:0008006" key="4">
    <source>
        <dbReference type="Google" id="ProtNLM"/>
    </source>
</evidence>
<comment type="caution">
    <text evidence="2">The sequence shown here is derived from an EMBL/GenBank/DDBJ whole genome shotgun (WGS) entry which is preliminary data.</text>
</comment>
<protein>
    <recommendedName>
        <fullName evidence="4">Cornifelin</fullName>
    </recommendedName>
</protein>
<evidence type="ECO:0000313" key="3">
    <source>
        <dbReference type="Proteomes" id="UP000275408"/>
    </source>
</evidence>
<dbReference type="AlphaFoldDB" id="A0A3M6TRD1"/>
<dbReference type="OrthoDB" id="1045822at2759"/>
<dbReference type="EMBL" id="RCHS01003088">
    <property type="protein sequence ID" value="RMX43952.1"/>
    <property type="molecule type" value="Genomic_DNA"/>
</dbReference>
<reference evidence="2 3" key="1">
    <citation type="journal article" date="2018" name="Sci. Rep.">
        <title>Comparative analysis of the Pocillopora damicornis genome highlights role of immune system in coral evolution.</title>
        <authorList>
            <person name="Cunning R."/>
            <person name="Bay R.A."/>
            <person name="Gillette P."/>
            <person name="Baker A.C."/>
            <person name="Traylor-Knowles N."/>
        </authorList>
    </citation>
    <scope>NUCLEOTIDE SEQUENCE [LARGE SCALE GENOMIC DNA]</scope>
    <source>
        <strain evidence="2">RSMAS</strain>
        <tissue evidence="2">Whole animal</tissue>
    </source>
</reference>
<dbReference type="OMA" id="DACISWF"/>
<dbReference type="Proteomes" id="UP000275408">
    <property type="component" value="Unassembled WGS sequence"/>
</dbReference>
<dbReference type="PANTHER" id="PTHR15907">
    <property type="entry name" value="DUF614 FAMILY PROTEIN-RELATED"/>
    <property type="match status" value="1"/>
</dbReference>
<gene>
    <name evidence="2" type="ORF">pdam_00019820</name>
</gene>
<dbReference type="NCBIfam" id="TIGR01571">
    <property type="entry name" value="A_thal_Cys_rich"/>
    <property type="match status" value="1"/>
</dbReference>
<proteinExistence type="inferred from homology"/>
<dbReference type="STRING" id="46731.A0A3M6TRD1"/>
<comment type="similarity">
    <text evidence="1">Belongs to the cornifelin family.</text>
</comment>
<dbReference type="InterPro" id="IPR006461">
    <property type="entry name" value="PLAC_motif_containing"/>
</dbReference>
<accession>A0A3M6TRD1</accession>
<sequence>MAQIVTTQPGTTIVVQQTQAVRGWNSGLFSCFDDIGGCLFGWCCPCCLLCSLSTRMGEGFAYGCCCYEIAPFTLRAKLRAEQHIEGSLCNDAITILFCGECTLCQMDRELKAIGK</sequence>
<dbReference type="Pfam" id="PF04749">
    <property type="entry name" value="PLAC8"/>
    <property type="match status" value="1"/>
</dbReference>
<organism evidence="2 3">
    <name type="scientific">Pocillopora damicornis</name>
    <name type="common">Cauliflower coral</name>
    <name type="synonym">Millepora damicornis</name>
    <dbReference type="NCBI Taxonomy" id="46731"/>
    <lineage>
        <taxon>Eukaryota</taxon>
        <taxon>Metazoa</taxon>
        <taxon>Cnidaria</taxon>
        <taxon>Anthozoa</taxon>
        <taxon>Hexacorallia</taxon>
        <taxon>Scleractinia</taxon>
        <taxon>Astrocoeniina</taxon>
        <taxon>Pocilloporidae</taxon>
        <taxon>Pocillopora</taxon>
    </lineage>
</organism>
<name>A0A3M6TRD1_POCDA</name>
<evidence type="ECO:0000256" key="1">
    <source>
        <dbReference type="ARBA" id="ARBA00009024"/>
    </source>
</evidence>
<evidence type="ECO:0000313" key="2">
    <source>
        <dbReference type="EMBL" id="RMX43952.1"/>
    </source>
</evidence>